<evidence type="ECO:0000256" key="1">
    <source>
        <dbReference type="SAM" id="SignalP"/>
    </source>
</evidence>
<dbReference type="InterPro" id="IPR029058">
    <property type="entry name" value="AB_hydrolase_fold"/>
</dbReference>
<feature type="signal peptide" evidence="1">
    <location>
        <begin position="1"/>
        <end position="23"/>
    </location>
</feature>
<evidence type="ECO:0008006" key="4">
    <source>
        <dbReference type="Google" id="ProtNLM"/>
    </source>
</evidence>
<dbReference type="SUPFAM" id="SSF53474">
    <property type="entry name" value="alpha/beta-Hydrolases"/>
    <property type="match status" value="1"/>
</dbReference>
<dbReference type="PANTHER" id="PTHR34853">
    <property type="match status" value="1"/>
</dbReference>
<feature type="chain" id="PRO_5035292987" description="Secretory lipase" evidence="1">
    <location>
        <begin position="24"/>
        <end position="410"/>
    </location>
</feature>
<dbReference type="PIRSF" id="PIRSF029171">
    <property type="entry name" value="Esterase_LipA"/>
    <property type="match status" value="1"/>
</dbReference>
<dbReference type="GO" id="GO:0004806">
    <property type="term" value="F:triacylglycerol lipase activity"/>
    <property type="evidence" value="ECO:0007669"/>
    <property type="project" value="InterPro"/>
</dbReference>
<evidence type="ECO:0000313" key="3">
    <source>
        <dbReference type="Proteomes" id="UP000612585"/>
    </source>
</evidence>
<organism evidence="2 3">
    <name type="scientific">Virgisporangium aurantiacum</name>
    <dbReference type="NCBI Taxonomy" id="175570"/>
    <lineage>
        <taxon>Bacteria</taxon>
        <taxon>Bacillati</taxon>
        <taxon>Actinomycetota</taxon>
        <taxon>Actinomycetes</taxon>
        <taxon>Micromonosporales</taxon>
        <taxon>Micromonosporaceae</taxon>
        <taxon>Virgisporangium</taxon>
    </lineage>
</organism>
<dbReference type="RefSeq" id="WP_203992125.1">
    <property type="nucleotide sequence ID" value="NZ_BOPG01000017.1"/>
</dbReference>
<name>A0A8J4E0V8_9ACTN</name>
<dbReference type="GO" id="GO:0016042">
    <property type="term" value="P:lipid catabolic process"/>
    <property type="evidence" value="ECO:0007669"/>
    <property type="project" value="InterPro"/>
</dbReference>
<keyword evidence="3" id="KW-1185">Reference proteome</keyword>
<dbReference type="PANTHER" id="PTHR34853:SF1">
    <property type="entry name" value="LIPASE 5"/>
    <property type="match status" value="1"/>
</dbReference>
<sequence length="410" mass="43152">MNVVKAGVLALLATVATAVPAGAATDGGPTNRGAVVDSTFLFGLEPKQVEDFLTPVGVYVPQARYGVDAHRVVYQTVDVRGRSTTASTLVVLPRSGDRRLRPAVWLHGTQSDKDGAPSVSECCDRAAGVLFASLGYAATAPDYLGLGAGPGTHPYFHKETMVSASVDALRATRNFAAGGAGSAGSAGGAGKSRTVGGKVSVAGFSQGANGSFLLARALQRGADRNFSLGALAPISGAYHLFDVEWPAALTGDVEPAAATYYLAYITVAWNRIYHLYDDESEVFLGPYAGRVAGLFDGTHSLEETQDALPKRPGDLIRPEWARQLLHPTGKLALAARANDDACERWTPAAPVRMFGAHGDPEAVYANSERCYRNLRGRNADVTLTDAGDVDHITSLVLSVPHVATWFAELI</sequence>
<dbReference type="Gene3D" id="1.10.260.160">
    <property type="match status" value="1"/>
</dbReference>
<comment type="caution">
    <text evidence="2">The sequence shown here is derived from an EMBL/GenBank/DDBJ whole genome shotgun (WGS) entry which is preliminary data.</text>
</comment>
<dbReference type="InterPro" id="IPR005152">
    <property type="entry name" value="Lipase_secreted"/>
</dbReference>
<gene>
    <name evidence="2" type="ORF">Vau01_029080</name>
</gene>
<reference evidence="2" key="1">
    <citation type="submission" date="2021-01" db="EMBL/GenBank/DDBJ databases">
        <title>Whole genome shotgun sequence of Virgisporangium aurantiacum NBRC 16421.</title>
        <authorList>
            <person name="Komaki H."/>
            <person name="Tamura T."/>
        </authorList>
    </citation>
    <scope>NUCLEOTIDE SEQUENCE</scope>
    <source>
        <strain evidence="2">NBRC 16421</strain>
    </source>
</reference>
<dbReference type="Gene3D" id="3.40.50.1820">
    <property type="entry name" value="alpha/beta hydrolase"/>
    <property type="match status" value="1"/>
</dbReference>
<protein>
    <recommendedName>
        <fullName evidence="4">Secretory lipase</fullName>
    </recommendedName>
</protein>
<dbReference type="EMBL" id="BOPG01000017">
    <property type="protein sequence ID" value="GIJ55392.1"/>
    <property type="molecule type" value="Genomic_DNA"/>
</dbReference>
<keyword evidence="1" id="KW-0732">Signal</keyword>
<proteinExistence type="predicted"/>
<evidence type="ECO:0000313" key="2">
    <source>
        <dbReference type="EMBL" id="GIJ55392.1"/>
    </source>
</evidence>
<dbReference type="Proteomes" id="UP000612585">
    <property type="component" value="Unassembled WGS sequence"/>
</dbReference>
<dbReference type="AlphaFoldDB" id="A0A8J4E0V8"/>
<accession>A0A8J4E0V8</accession>